<dbReference type="EMBL" id="CP144749">
    <property type="protein sequence ID" value="WVZ73259.1"/>
    <property type="molecule type" value="Genomic_DNA"/>
</dbReference>
<protein>
    <submittedName>
        <fullName evidence="1">Uncharacterized protein</fullName>
    </submittedName>
</protein>
<reference evidence="1 2" key="1">
    <citation type="submission" date="2024-02" db="EMBL/GenBank/DDBJ databases">
        <title>High-quality chromosome-scale genome assembly of Pensacola bahiagrass (Paspalum notatum Flugge var. saurae).</title>
        <authorList>
            <person name="Vega J.M."/>
            <person name="Podio M."/>
            <person name="Orjuela J."/>
            <person name="Siena L.A."/>
            <person name="Pessino S.C."/>
            <person name="Combes M.C."/>
            <person name="Mariac C."/>
            <person name="Albertini E."/>
            <person name="Pupilli F."/>
            <person name="Ortiz J.P.A."/>
            <person name="Leblanc O."/>
        </authorList>
    </citation>
    <scope>NUCLEOTIDE SEQUENCE [LARGE SCALE GENOMIC DNA]</scope>
    <source>
        <strain evidence="1">R1</strain>
        <tissue evidence="1">Leaf</tissue>
    </source>
</reference>
<evidence type="ECO:0000313" key="1">
    <source>
        <dbReference type="EMBL" id="WVZ73259.1"/>
    </source>
</evidence>
<dbReference type="AlphaFoldDB" id="A0AAQ3TFY6"/>
<evidence type="ECO:0000313" key="2">
    <source>
        <dbReference type="Proteomes" id="UP001341281"/>
    </source>
</evidence>
<gene>
    <name evidence="1" type="ORF">U9M48_021587</name>
</gene>
<proteinExistence type="predicted"/>
<accession>A0AAQ3TFY6</accession>
<organism evidence="1 2">
    <name type="scientific">Paspalum notatum var. saurae</name>
    <dbReference type="NCBI Taxonomy" id="547442"/>
    <lineage>
        <taxon>Eukaryota</taxon>
        <taxon>Viridiplantae</taxon>
        <taxon>Streptophyta</taxon>
        <taxon>Embryophyta</taxon>
        <taxon>Tracheophyta</taxon>
        <taxon>Spermatophyta</taxon>
        <taxon>Magnoliopsida</taxon>
        <taxon>Liliopsida</taxon>
        <taxon>Poales</taxon>
        <taxon>Poaceae</taxon>
        <taxon>PACMAD clade</taxon>
        <taxon>Panicoideae</taxon>
        <taxon>Andropogonodae</taxon>
        <taxon>Paspaleae</taxon>
        <taxon>Paspalinae</taxon>
        <taxon>Paspalum</taxon>
    </lineage>
</organism>
<dbReference type="Proteomes" id="UP001341281">
    <property type="component" value="Chromosome 05"/>
</dbReference>
<sequence>MVCFVLSDIPVYLLITMNVIKAIGKIRRAFLWKGRKEAWSPGYSNPTSGSGDVPYLCGHSSWIRDQHLVLDRSMVAWSVFARPCAREWWLKLLTTAIELVISVGRYLMTVWYNTSRIWIFLEKRTSCFGNMRQAVGSVPSQLIKLFPLDQSPLNHGKRL</sequence>
<name>A0AAQ3TFY6_PASNO</name>
<keyword evidence="2" id="KW-1185">Reference proteome</keyword>